<reference evidence="2" key="1">
    <citation type="submission" date="2019-03" db="EMBL/GenBank/DDBJ databases">
        <authorList>
            <person name="Li J."/>
        </authorList>
    </citation>
    <scope>NUCLEOTIDE SEQUENCE [LARGE SCALE GENOMIC DNA]</scope>
    <source>
        <strain evidence="2">2251</strain>
    </source>
</reference>
<gene>
    <name evidence="1" type="ORF">E4191_06535</name>
</gene>
<proteinExistence type="predicted"/>
<dbReference type="RefSeq" id="WP_135312693.1">
    <property type="nucleotide sequence ID" value="NZ_CP038439.1"/>
</dbReference>
<protein>
    <submittedName>
        <fullName evidence="1">Head-tail adaptor protein</fullName>
    </submittedName>
</protein>
<evidence type="ECO:0000313" key="2">
    <source>
        <dbReference type="Proteomes" id="UP000296374"/>
    </source>
</evidence>
<dbReference type="Pfam" id="PF05521">
    <property type="entry name" value="Phage_HCP"/>
    <property type="match status" value="1"/>
</dbReference>
<dbReference type="EMBL" id="CP038439">
    <property type="protein sequence ID" value="QBX34404.1"/>
    <property type="molecule type" value="Genomic_DNA"/>
</dbReference>
<name>A0A4P7HJT7_9RHOB</name>
<dbReference type="InterPro" id="IPR038666">
    <property type="entry name" value="SSP1_head-tail_sf"/>
</dbReference>
<sequence length="112" mass="12466">MALPDLTTRLGLETSERIADGLGGHATVWRHLGWLWAHLDARSGREQGTGAGLISVVQWRITLRAAPVGDPRRPRPGQRFRLGPRLFLIEAVAEHDGTGRFLDCFSREEDLT</sequence>
<evidence type="ECO:0000313" key="1">
    <source>
        <dbReference type="EMBL" id="QBX34404.1"/>
    </source>
</evidence>
<dbReference type="AlphaFoldDB" id="A0A4P7HJT7"/>
<dbReference type="Gene3D" id="2.40.10.270">
    <property type="entry name" value="Bacteriophage SPP1 head-tail adaptor protein"/>
    <property type="match status" value="1"/>
</dbReference>
<organism evidence="1 2">
    <name type="scientific">Paracoccus liaowanqingii</name>
    <dbReference type="NCBI Taxonomy" id="2560053"/>
    <lineage>
        <taxon>Bacteria</taxon>
        <taxon>Pseudomonadati</taxon>
        <taxon>Pseudomonadota</taxon>
        <taxon>Alphaproteobacteria</taxon>
        <taxon>Rhodobacterales</taxon>
        <taxon>Paracoccaceae</taxon>
        <taxon>Paracoccus</taxon>
    </lineage>
</organism>
<accession>A0A4P7HJT7</accession>
<dbReference type="KEGG" id="plia:E4191_06535"/>
<dbReference type="InterPro" id="IPR008767">
    <property type="entry name" value="Phage_SPP1_head-tail_adaptor"/>
</dbReference>
<dbReference type="Proteomes" id="UP000296374">
    <property type="component" value="Chromosome"/>
</dbReference>